<dbReference type="EMBL" id="MCFH01000009">
    <property type="protein sequence ID" value="ORX55281.1"/>
    <property type="molecule type" value="Genomic_DNA"/>
</dbReference>
<dbReference type="PANTHER" id="PTHR45752:SF187">
    <property type="entry name" value="LEUCINE-RICH REPEAT AND IQ DOMAIN-CONTAINING PROTEIN 4"/>
    <property type="match status" value="1"/>
</dbReference>
<dbReference type="PANTHER" id="PTHR45752">
    <property type="entry name" value="LEUCINE-RICH REPEAT-CONTAINING"/>
    <property type="match status" value="1"/>
</dbReference>
<keyword evidence="5" id="KW-1185">Reference proteome</keyword>
<accession>A0A1Y1VHN7</accession>
<dbReference type="Pfam" id="PF13855">
    <property type="entry name" value="LRR_8"/>
    <property type="match status" value="1"/>
</dbReference>
<evidence type="ECO:0000313" key="5">
    <source>
        <dbReference type="Proteomes" id="UP000193719"/>
    </source>
</evidence>
<evidence type="ECO:0000256" key="2">
    <source>
        <dbReference type="SAM" id="Phobius"/>
    </source>
</evidence>
<dbReference type="Gene3D" id="3.80.10.10">
    <property type="entry name" value="Ribonuclease Inhibitor"/>
    <property type="match status" value="2"/>
</dbReference>
<organism evidence="4 5">
    <name type="scientific">Piromyces finnis</name>
    <dbReference type="NCBI Taxonomy" id="1754191"/>
    <lineage>
        <taxon>Eukaryota</taxon>
        <taxon>Fungi</taxon>
        <taxon>Fungi incertae sedis</taxon>
        <taxon>Chytridiomycota</taxon>
        <taxon>Chytridiomycota incertae sedis</taxon>
        <taxon>Neocallimastigomycetes</taxon>
        <taxon>Neocallimastigales</taxon>
        <taxon>Neocallimastigaceae</taxon>
        <taxon>Piromyces</taxon>
    </lineage>
</organism>
<dbReference type="InterPro" id="IPR001611">
    <property type="entry name" value="Leu-rich_rpt"/>
</dbReference>
<keyword evidence="2" id="KW-0472">Membrane</keyword>
<feature type="signal peptide" evidence="3">
    <location>
        <begin position="1"/>
        <end position="19"/>
    </location>
</feature>
<dbReference type="STRING" id="1754191.A0A1Y1VHN7"/>
<reference evidence="4 5" key="2">
    <citation type="submission" date="2016-08" db="EMBL/GenBank/DDBJ databases">
        <title>Pervasive Adenine N6-methylation of Active Genes in Fungi.</title>
        <authorList>
            <consortium name="DOE Joint Genome Institute"/>
            <person name="Mondo S.J."/>
            <person name="Dannebaum R.O."/>
            <person name="Kuo R.C."/>
            <person name="Labutti K."/>
            <person name="Haridas S."/>
            <person name="Kuo A."/>
            <person name="Salamov A."/>
            <person name="Ahrendt S.R."/>
            <person name="Lipzen A."/>
            <person name="Sullivan W."/>
            <person name="Andreopoulos W.B."/>
            <person name="Clum A."/>
            <person name="Lindquist E."/>
            <person name="Daum C."/>
            <person name="Ramamoorthy G.K."/>
            <person name="Gryganskyi A."/>
            <person name="Culley D."/>
            <person name="Magnuson J.K."/>
            <person name="James T.Y."/>
            <person name="O'Malley M.A."/>
            <person name="Stajich J.E."/>
            <person name="Spatafora J.W."/>
            <person name="Visel A."/>
            <person name="Grigoriev I.V."/>
        </authorList>
    </citation>
    <scope>NUCLEOTIDE SEQUENCE [LARGE SCALE GENOMIC DNA]</scope>
    <source>
        <strain evidence="5">finn</strain>
    </source>
</reference>
<dbReference type="Proteomes" id="UP000193719">
    <property type="component" value="Unassembled WGS sequence"/>
</dbReference>
<dbReference type="InterPro" id="IPR032675">
    <property type="entry name" value="LRR_dom_sf"/>
</dbReference>
<sequence length="662" mass="74969">MKFHLYLFCILIFGYSIIAQGETLLEKQCNELKEFINIHNLNNLNIAVPPDSPDKYCHINGYCIRSNLRYNVVNNEIIQLEFYNIQADINLDPLKSFSNLQNLSLAFNRNADFPKIFDKFQKLKILQIVDNYKTIKEFPNIGILHDLEKIWIKNIRVEKIEGLNENKKLAVLNLYNSEVDKITSFPPNLESLYVGDNVFKDPDSLFEDIINSNMNLKNLFFTGNGVEKIPKSINKLSNLKKLNVTDNKITVLPNELYEIKSLEMIDFSKNRFQNVVFGFNGTTLKTCSLDPGKFCFRNKGVCSEDVDKLDCTPEYEKNNEVLLDKVYEKKQEENNDDDKPKLNKAIIISIVVAVVLTISILVFFFINKNKKGPEYIKDDNNATYAYSTNEESKKIINEYNLNKSENKPEEINTSNNDHYNDIANISQANINTELNNNGANGNYNSPINNSFNNLNDINTSQQSINYGMDNSIVVSSPLMNNAGINAPFNNGNMGVNVPFNNNGNMGVNIPFNNNGNMGVNVPFNNNGNMGVNVPFNNNGNMGVNVPFNNNGNMGVNVPFNNNGNMGINIPFNNNMGYMNENNSMQYNFSVAVPPVASSSSISKKELLLQENNIQIDEDKAKLHAKIRKEMLATEEMLLDKKSKGNNNKNDEFDEPPPSYTQF</sequence>
<dbReference type="SUPFAM" id="SSF52058">
    <property type="entry name" value="L domain-like"/>
    <property type="match status" value="1"/>
</dbReference>
<dbReference type="AlphaFoldDB" id="A0A1Y1VHN7"/>
<proteinExistence type="predicted"/>
<keyword evidence="3" id="KW-0732">Signal</keyword>
<dbReference type="InterPro" id="IPR050715">
    <property type="entry name" value="LRR-SigEffector_domain"/>
</dbReference>
<keyword evidence="2" id="KW-0812">Transmembrane</keyword>
<dbReference type="PROSITE" id="PS51450">
    <property type="entry name" value="LRR"/>
    <property type="match status" value="1"/>
</dbReference>
<protein>
    <submittedName>
        <fullName evidence="4">L domain-like protein</fullName>
    </submittedName>
</protein>
<evidence type="ECO:0000256" key="3">
    <source>
        <dbReference type="SAM" id="SignalP"/>
    </source>
</evidence>
<keyword evidence="2" id="KW-1133">Transmembrane helix</keyword>
<dbReference type="OrthoDB" id="10658117at2759"/>
<evidence type="ECO:0000313" key="4">
    <source>
        <dbReference type="EMBL" id="ORX55281.1"/>
    </source>
</evidence>
<evidence type="ECO:0000256" key="1">
    <source>
        <dbReference type="SAM" id="MobiDB-lite"/>
    </source>
</evidence>
<name>A0A1Y1VHN7_9FUNG</name>
<reference evidence="4 5" key="1">
    <citation type="submission" date="2016-08" db="EMBL/GenBank/DDBJ databases">
        <title>Genomes of anaerobic fungi encode conserved fungal cellulosomes for biomass hydrolysis.</title>
        <authorList>
            <consortium name="DOE Joint Genome Institute"/>
            <person name="Haitjema C.H."/>
            <person name="Gilmore S.P."/>
            <person name="Henske J.K."/>
            <person name="Solomon K.V."/>
            <person name="De Groot R."/>
            <person name="Kuo A."/>
            <person name="Mondo S.J."/>
            <person name="Salamov A.A."/>
            <person name="Labutti K."/>
            <person name="Zhao Z."/>
            <person name="Chiniquy J."/>
            <person name="Barry K."/>
            <person name="Brewer H.M."/>
            <person name="Purvine S.O."/>
            <person name="Wright A.T."/>
            <person name="Boxma B."/>
            <person name="Van Alen T."/>
            <person name="Hackstein J.H."/>
            <person name="Baker S.E."/>
            <person name="Grigoriev I.V."/>
            <person name="O'Malley M.A."/>
        </authorList>
    </citation>
    <scope>NUCLEOTIDE SEQUENCE [LARGE SCALE GENOMIC DNA]</scope>
    <source>
        <strain evidence="5">finn</strain>
    </source>
</reference>
<feature type="transmembrane region" description="Helical" evidence="2">
    <location>
        <begin position="345"/>
        <end position="366"/>
    </location>
</feature>
<feature type="chain" id="PRO_5011003292" evidence="3">
    <location>
        <begin position="20"/>
        <end position="662"/>
    </location>
</feature>
<gene>
    <name evidence="4" type="ORF">BCR36DRAFT_410221</name>
</gene>
<feature type="region of interest" description="Disordered" evidence="1">
    <location>
        <begin position="637"/>
        <end position="662"/>
    </location>
</feature>
<comment type="caution">
    <text evidence="4">The sequence shown here is derived from an EMBL/GenBank/DDBJ whole genome shotgun (WGS) entry which is preliminary data.</text>
</comment>